<sequence>MKTSTAAQPLTWRVLARLLCYPDAAWREALPALAAQLRAEPALAARRRSALLELVEELAAADPYEVEAAYVELFDRGRATALHLFEHVHGESRDRGMAMVDLRATYAQAGLELQAHELPDYLPVVLEFLSTQPPEIVRGFVAEVGHILNALHGALVQRKSRYAEVVAAALELGGQEVAAVSARATYADEPMDAAWEEPEAFGGCSSRGQSRPEQAQPVHIVRRAPQGGTTSTSFVSGS</sequence>
<dbReference type="EMBL" id="CP110257">
    <property type="protein sequence ID" value="UZD54277.1"/>
    <property type="molecule type" value="Genomic_DNA"/>
</dbReference>
<dbReference type="Pfam" id="PF02613">
    <property type="entry name" value="Nitrate_red_del"/>
    <property type="match status" value="1"/>
</dbReference>
<name>A0ABY6MQL3_9BURK</name>
<feature type="region of interest" description="Disordered" evidence="2">
    <location>
        <begin position="198"/>
        <end position="238"/>
    </location>
</feature>
<dbReference type="NCBIfam" id="TIGR00684">
    <property type="entry name" value="narJ"/>
    <property type="match status" value="1"/>
</dbReference>
<dbReference type="InterPro" id="IPR020945">
    <property type="entry name" value="DMSO/NO3_reduct_chaperone"/>
</dbReference>
<dbReference type="RefSeq" id="WP_264891846.1">
    <property type="nucleotide sequence ID" value="NZ_CP110257.1"/>
</dbReference>
<keyword evidence="4" id="KW-1185">Reference proteome</keyword>
<protein>
    <submittedName>
        <fullName evidence="3">Nitrate reductase molybdenum cofactor assembly chaperone</fullName>
    </submittedName>
</protein>
<feature type="compositionally biased region" description="Low complexity" evidence="2">
    <location>
        <begin position="227"/>
        <end position="238"/>
    </location>
</feature>
<dbReference type="SUPFAM" id="SSF89155">
    <property type="entry name" value="TorD-like"/>
    <property type="match status" value="1"/>
</dbReference>
<evidence type="ECO:0000313" key="3">
    <source>
        <dbReference type="EMBL" id="UZD54277.1"/>
    </source>
</evidence>
<dbReference type="InterPro" id="IPR036411">
    <property type="entry name" value="TorD-like_sf"/>
</dbReference>
<dbReference type="Proteomes" id="UP001163266">
    <property type="component" value="Chromosome"/>
</dbReference>
<gene>
    <name evidence="3" type="primary">narJ</name>
    <name evidence="3" type="ORF">OMP39_11410</name>
</gene>
<dbReference type="PANTHER" id="PTHR43680">
    <property type="entry name" value="NITRATE REDUCTASE MOLYBDENUM COFACTOR ASSEMBLY CHAPERONE"/>
    <property type="match status" value="1"/>
</dbReference>
<evidence type="ECO:0000256" key="2">
    <source>
        <dbReference type="SAM" id="MobiDB-lite"/>
    </source>
</evidence>
<proteinExistence type="predicted"/>
<evidence type="ECO:0000313" key="4">
    <source>
        <dbReference type="Proteomes" id="UP001163266"/>
    </source>
</evidence>
<keyword evidence="1" id="KW-0534">Nitrate assimilation</keyword>
<dbReference type="PANTHER" id="PTHR43680:SF2">
    <property type="entry name" value="NITRATE REDUCTASE MOLYBDENUM COFACTOR ASSEMBLY CHAPERONE NARJ"/>
    <property type="match status" value="1"/>
</dbReference>
<dbReference type="Gene3D" id="1.10.3480.10">
    <property type="entry name" value="TorD-like"/>
    <property type="match status" value="1"/>
</dbReference>
<reference evidence="3" key="1">
    <citation type="submission" date="2022-10" db="EMBL/GenBank/DDBJ databases">
        <title>Complete genome sequence of Schlegelella aquatica LMG 23380.</title>
        <authorList>
            <person name="Musilova J."/>
            <person name="Kourilova X."/>
            <person name="Bezdicek M."/>
            <person name="Hermankova K."/>
            <person name="Obruca S."/>
            <person name="Sedlar K."/>
        </authorList>
    </citation>
    <scope>NUCLEOTIDE SEQUENCE</scope>
    <source>
        <strain evidence="3">LMG 23380</strain>
    </source>
</reference>
<dbReference type="InterPro" id="IPR003765">
    <property type="entry name" value="NO3_reductase_chaperone_NarJ"/>
</dbReference>
<organism evidence="3 4">
    <name type="scientific">Caldimonas aquatica</name>
    <dbReference type="NCBI Taxonomy" id="376175"/>
    <lineage>
        <taxon>Bacteria</taxon>
        <taxon>Pseudomonadati</taxon>
        <taxon>Pseudomonadota</taxon>
        <taxon>Betaproteobacteria</taxon>
        <taxon>Burkholderiales</taxon>
        <taxon>Sphaerotilaceae</taxon>
        <taxon>Caldimonas</taxon>
    </lineage>
</organism>
<accession>A0ABY6MQL3</accession>
<evidence type="ECO:0000256" key="1">
    <source>
        <dbReference type="ARBA" id="ARBA00023063"/>
    </source>
</evidence>